<keyword evidence="9" id="KW-1185">Reference proteome</keyword>
<dbReference type="Pfam" id="PF02801">
    <property type="entry name" value="Ketoacyl-synt_C"/>
    <property type="match status" value="1"/>
</dbReference>
<comment type="similarity">
    <text evidence="5">Belongs to the thiolase-like superfamily. Beta-ketoacyl-ACP synthases family.</text>
</comment>
<dbReference type="Proteomes" id="UP000078237">
    <property type="component" value="Unassembled WGS sequence"/>
</dbReference>
<keyword evidence="2" id="KW-0597">Phosphoprotein</keyword>
<gene>
    <name evidence="8" type="ORF">MMYC01_208307</name>
</gene>
<evidence type="ECO:0000256" key="6">
    <source>
        <dbReference type="SAM" id="MobiDB-lite"/>
    </source>
</evidence>
<dbReference type="GO" id="GO:0004312">
    <property type="term" value="F:fatty acid synthase activity"/>
    <property type="evidence" value="ECO:0007669"/>
    <property type="project" value="TreeGrafter"/>
</dbReference>
<dbReference type="PROSITE" id="PS00606">
    <property type="entry name" value="KS3_1"/>
    <property type="match status" value="1"/>
</dbReference>
<dbReference type="SMR" id="A0A175VUA5"/>
<name>A0A175VUA5_9PEZI</name>
<keyword evidence="1" id="KW-0596">Phosphopantetheine</keyword>
<dbReference type="OrthoDB" id="4588824at2759"/>
<evidence type="ECO:0000256" key="5">
    <source>
        <dbReference type="RuleBase" id="RU003694"/>
    </source>
</evidence>
<evidence type="ECO:0000256" key="2">
    <source>
        <dbReference type="ARBA" id="ARBA00022553"/>
    </source>
</evidence>
<evidence type="ECO:0000313" key="8">
    <source>
        <dbReference type="EMBL" id="KXX74769.1"/>
    </source>
</evidence>
<evidence type="ECO:0000256" key="3">
    <source>
        <dbReference type="ARBA" id="ARBA00022679"/>
    </source>
</evidence>
<evidence type="ECO:0000256" key="4">
    <source>
        <dbReference type="ARBA" id="ARBA00023002"/>
    </source>
</evidence>
<dbReference type="GO" id="GO:0006633">
    <property type="term" value="P:fatty acid biosynthetic process"/>
    <property type="evidence" value="ECO:0007669"/>
    <property type="project" value="InterPro"/>
</dbReference>
<dbReference type="Gene3D" id="3.40.47.10">
    <property type="match status" value="1"/>
</dbReference>
<dbReference type="PANTHER" id="PTHR43775">
    <property type="entry name" value="FATTY ACID SYNTHASE"/>
    <property type="match status" value="1"/>
</dbReference>
<organism evidence="8 9">
    <name type="scientific">Madurella mycetomatis</name>
    <dbReference type="NCBI Taxonomy" id="100816"/>
    <lineage>
        <taxon>Eukaryota</taxon>
        <taxon>Fungi</taxon>
        <taxon>Dikarya</taxon>
        <taxon>Ascomycota</taxon>
        <taxon>Pezizomycotina</taxon>
        <taxon>Sordariomycetes</taxon>
        <taxon>Sordariomycetidae</taxon>
        <taxon>Sordariales</taxon>
        <taxon>Sordariales incertae sedis</taxon>
        <taxon>Madurella</taxon>
    </lineage>
</organism>
<dbReference type="InterPro" id="IPR014030">
    <property type="entry name" value="Ketoacyl_synth_N"/>
</dbReference>
<evidence type="ECO:0000313" key="9">
    <source>
        <dbReference type="Proteomes" id="UP000078237"/>
    </source>
</evidence>
<keyword evidence="3 5" id="KW-0808">Transferase</keyword>
<sequence>MQMQDDIAVVGFSLKLPQGVNDVAGFWDVLAKRKNLMTSWPSSRISVGSIKSCNYNKVQCRGGHFIDEDPGVFDAPFFSVTAKEAASMDPMQRWTLEASYHAFENAGLPVESLRGSRVAVFSASMSDDYVRMMAQDPEDHPRMAATGTFASIIPNRVSWFFDLHGPSVHVDSACSSSLLAVDLACQAIKSGDASAALVTGSNLILGPNIYQLLSAQGFLSPDSVCYSFDHRANGYARGEGVIALVLKPLLDAVRDGDMIRAVIRSSASNQDGHTPGLTQPSSEAQEKLIRHVYEKANLPFDRTRYFEAHGK</sequence>
<dbReference type="InterPro" id="IPR016039">
    <property type="entry name" value="Thiolase-like"/>
</dbReference>
<comment type="caution">
    <text evidence="8">The sequence shown here is derived from an EMBL/GenBank/DDBJ whole genome shotgun (WGS) entry which is preliminary data.</text>
</comment>
<dbReference type="CDD" id="cd00833">
    <property type="entry name" value="PKS"/>
    <property type="match status" value="1"/>
</dbReference>
<accession>A0A175VUA5</accession>
<keyword evidence="4" id="KW-0560">Oxidoreductase</keyword>
<dbReference type="InterPro" id="IPR014031">
    <property type="entry name" value="Ketoacyl_synth_C"/>
</dbReference>
<dbReference type="GO" id="GO:0044550">
    <property type="term" value="P:secondary metabolite biosynthetic process"/>
    <property type="evidence" value="ECO:0007669"/>
    <property type="project" value="TreeGrafter"/>
</dbReference>
<dbReference type="EMBL" id="LCTW02000321">
    <property type="protein sequence ID" value="KXX74769.1"/>
    <property type="molecule type" value="Genomic_DNA"/>
</dbReference>
<dbReference type="GO" id="GO:0016491">
    <property type="term" value="F:oxidoreductase activity"/>
    <property type="evidence" value="ECO:0007669"/>
    <property type="project" value="UniProtKB-KW"/>
</dbReference>
<dbReference type="PROSITE" id="PS52004">
    <property type="entry name" value="KS3_2"/>
    <property type="match status" value="1"/>
</dbReference>
<reference evidence="8 9" key="1">
    <citation type="journal article" date="2016" name="Genome Announc.">
        <title>Genome Sequence of Madurella mycetomatis mm55, Isolated from a Human Mycetoma Case in Sudan.</title>
        <authorList>
            <person name="Smit S."/>
            <person name="Derks M.F."/>
            <person name="Bervoets S."/>
            <person name="Fahal A."/>
            <person name="van Leeuwen W."/>
            <person name="van Belkum A."/>
            <person name="van de Sande W.W."/>
        </authorList>
    </citation>
    <scope>NUCLEOTIDE SEQUENCE [LARGE SCALE GENOMIC DNA]</scope>
    <source>
        <strain evidence="9">mm55</strain>
    </source>
</reference>
<dbReference type="SUPFAM" id="SSF53901">
    <property type="entry name" value="Thiolase-like"/>
    <property type="match status" value="1"/>
</dbReference>
<feature type="compositionally biased region" description="Polar residues" evidence="6">
    <location>
        <begin position="265"/>
        <end position="283"/>
    </location>
</feature>
<dbReference type="Pfam" id="PF00109">
    <property type="entry name" value="ketoacyl-synt"/>
    <property type="match status" value="1"/>
</dbReference>
<evidence type="ECO:0000259" key="7">
    <source>
        <dbReference type="PROSITE" id="PS52004"/>
    </source>
</evidence>
<feature type="domain" description="Ketosynthase family 3 (KS3)" evidence="7">
    <location>
        <begin position="4"/>
        <end position="311"/>
    </location>
</feature>
<dbReference type="GO" id="GO:0004315">
    <property type="term" value="F:3-oxoacyl-[acyl-carrier-protein] synthase activity"/>
    <property type="evidence" value="ECO:0007669"/>
    <property type="project" value="InterPro"/>
</dbReference>
<dbReference type="PANTHER" id="PTHR43775:SF29">
    <property type="entry name" value="ASPERFURANONE POLYKETIDE SYNTHASE AFOG-RELATED"/>
    <property type="match status" value="1"/>
</dbReference>
<dbReference type="VEuPathDB" id="FungiDB:MMYC01_208307"/>
<evidence type="ECO:0000256" key="1">
    <source>
        <dbReference type="ARBA" id="ARBA00022450"/>
    </source>
</evidence>
<dbReference type="AlphaFoldDB" id="A0A175VUA5"/>
<dbReference type="STRING" id="100816.A0A175VUA5"/>
<dbReference type="InterPro" id="IPR018201">
    <property type="entry name" value="Ketoacyl_synth_AS"/>
</dbReference>
<protein>
    <submittedName>
        <fullName evidence="8">Lovastatin diketide synthase LovF</fullName>
    </submittedName>
</protein>
<feature type="region of interest" description="Disordered" evidence="6">
    <location>
        <begin position="265"/>
        <end position="284"/>
    </location>
</feature>
<dbReference type="InterPro" id="IPR050091">
    <property type="entry name" value="PKS_NRPS_Biosynth_Enz"/>
</dbReference>
<dbReference type="InterPro" id="IPR020841">
    <property type="entry name" value="PKS_Beta-ketoAc_synthase_dom"/>
</dbReference>
<proteinExistence type="inferred from homology"/>
<dbReference type="SMART" id="SM00825">
    <property type="entry name" value="PKS_KS"/>
    <property type="match status" value="1"/>
</dbReference>